<dbReference type="Proteomes" id="UP001558713">
    <property type="component" value="Unassembled WGS sequence"/>
</dbReference>
<keyword evidence="2" id="KW-1185">Reference proteome</keyword>
<organism evidence="1 2">
    <name type="scientific">Cardamine amara subsp. amara</name>
    <dbReference type="NCBI Taxonomy" id="228776"/>
    <lineage>
        <taxon>Eukaryota</taxon>
        <taxon>Viridiplantae</taxon>
        <taxon>Streptophyta</taxon>
        <taxon>Embryophyta</taxon>
        <taxon>Tracheophyta</taxon>
        <taxon>Spermatophyta</taxon>
        <taxon>Magnoliopsida</taxon>
        <taxon>eudicotyledons</taxon>
        <taxon>Gunneridae</taxon>
        <taxon>Pentapetalae</taxon>
        <taxon>rosids</taxon>
        <taxon>malvids</taxon>
        <taxon>Brassicales</taxon>
        <taxon>Brassicaceae</taxon>
        <taxon>Cardamineae</taxon>
        <taxon>Cardamine</taxon>
    </lineage>
</organism>
<evidence type="ECO:0000313" key="1">
    <source>
        <dbReference type="EMBL" id="KAL1196149.1"/>
    </source>
</evidence>
<proteinExistence type="predicted"/>
<comment type="caution">
    <text evidence="1">The sequence shown here is derived from an EMBL/GenBank/DDBJ whole genome shotgun (WGS) entry which is preliminary data.</text>
</comment>
<name>A0ABD0ZZN3_CARAN</name>
<gene>
    <name evidence="1" type="ORF">V5N11_026557</name>
</gene>
<dbReference type="EMBL" id="JBANAX010000710">
    <property type="protein sequence ID" value="KAL1196149.1"/>
    <property type="molecule type" value="Genomic_DNA"/>
</dbReference>
<protein>
    <submittedName>
        <fullName evidence="1">Uncharacterized protein</fullName>
    </submittedName>
</protein>
<accession>A0ABD0ZZN3</accession>
<dbReference type="AlphaFoldDB" id="A0ABD0ZZN3"/>
<sequence>MPKPEKETEDDDHLRVSDNNATISNPKVVSLSSEHRLGLGGVFDELGCVVCGSHETVSNLGSCYHALKVSKDVIDVLGMETDSSWLEPLLLGFSGGQQELLGGDYLGAMYDWGICSNNDGIWDFDFCSTPPSLLDDAWMVSGFDPLLGPVDSIIGSTYQTPVTDNWGSVF</sequence>
<reference evidence="1 2" key="1">
    <citation type="submission" date="2024-04" db="EMBL/GenBank/DDBJ databases">
        <title>Genome assembly C_amara_ONT_v2.</title>
        <authorList>
            <person name="Yant L."/>
            <person name="Moore C."/>
            <person name="Slenker M."/>
        </authorList>
    </citation>
    <scope>NUCLEOTIDE SEQUENCE [LARGE SCALE GENOMIC DNA]</scope>
    <source>
        <tissue evidence="1">Leaf</tissue>
    </source>
</reference>
<evidence type="ECO:0000313" key="2">
    <source>
        <dbReference type="Proteomes" id="UP001558713"/>
    </source>
</evidence>